<dbReference type="EMBL" id="JANPWB010000006">
    <property type="protein sequence ID" value="KAJ1176737.1"/>
    <property type="molecule type" value="Genomic_DNA"/>
</dbReference>
<evidence type="ECO:0000313" key="1">
    <source>
        <dbReference type="EMBL" id="KAJ1176737.1"/>
    </source>
</evidence>
<accession>A0AAV7TJE9</accession>
<protein>
    <submittedName>
        <fullName evidence="1">Uncharacterized protein</fullName>
    </submittedName>
</protein>
<proteinExistence type="predicted"/>
<keyword evidence="2" id="KW-1185">Reference proteome</keyword>
<name>A0AAV7TJE9_PLEWA</name>
<comment type="caution">
    <text evidence="1">The sequence shown here is derived from an EMBL/GenBank/DDBJ whole genome shotgun (WGS) entry which is preliminary data.</text>
</comment>
<sequence>MSVGGHYSSDLVVFTSQGTQEAHVGKEQKEMVGSQEAHVGKEQKEIVPGDGVKRLFLPAVTRKQNRGGRRPEDFWVGSVLGYSAPGVGRVRLR</sequence>
<dbReference type="AlphaFoldDB" id="A0AAV7TJE9"/>
<reference evidence="1" key="1">
    <citation type="journal article" date="2022" name="bioRxiv">
        <title>Sequencing and chromosome-scale assembly of the giantPleurodeles waltlgenome.</title>
        <authorList>
            <person name="Brown T."/>
            <person name="Elewa A."/>
            <person name="Iarovenko S."/>
            <person name="Subramanian E."/>
            <person name="Araus A.J."/>
            <person name="Petzold A."/>
            <person name="Susuki M."/>
            <person name="Suzuki K.-i.T."/>
            <person name="Hayashi T."/>
            <person name="Toyoda A."/>
            <person name="Oliveira C."/>
            <person name="Osipova E."/>
            <person name="Leigh N.D."/>
            <person name="Simon A."/>
            <person name="Yun M.H."/>
        </authorList>
    </citation>
    <scope>NUCLEOTIDE SEQUENCE</scope>
    <source>
        <strain evidence="1">20211129_DDA</strain>
        <tissue evidence="1">Liver</tissue>
    </source>
</reference>
<evidence type="ECO:0000313" key="2">
    <source>
        <dbReference type="Proteomes" id="UP001066276"/>
    </source>
</evidence>
<dbReference type="Proteomes" id="UP001066276">
    <property type="component" value="Chromosome 3_2"/>
</dbReference>
<organism evidence="1 2">
    <name type="scientific">Pleurodeles waltl</name>
    <name type="common">Iberian ribbed newt</name>
    <dbReference type="NCBI Taxonomy" id="8319"/>
    <lineage>
        <taxon>Eukaryota</taxon>
        <taxon>Metazoa</taxon>
        <taxon>Chordata</taxon>
        <taxon>Craniata</taxon>
        <taxon>Vertebrata</taxon>
        <taxon>Euteleostomi</taxon>
        <taxon>Amphibia</taxon>
        <taxon>Batrachia</taxon>
        <taxon>Caudata</taxon>
        <taxon>Salamandroidea</taxon>
        <taxon>Salamandridae</taxon>
        <taxon>Pleurodelinae</taxon>
        <taxon>Pleurodeles</taxon>
    </lineage>
</organism>
<gene>
    <name evidence="1" type="ORF">NDU88_002004</name>
</gene>